<feature type="region of interest" description="Disordered" evidence="3">
    <location>
        <begin position="969"/>
        <end position="1151"/>
    </location>
</feature>
<dbReference type="Gene3D" id="2.30.29.30">
    <property type="entry name" value="Pleckstrin-homology domain (PH domain)/Phosphotyrosine-binding domain (PTB)"/>
    <property type="match status" value="1"/>
</dbReference>
<comment type="subcellular location">
    <subcellularLocation>
        <location evidence="1">Nucleus</location>
    </subcellularLocation>
</comment>
<evidence type="ECO:0000259" key="5">
    <source>
        <dbReference type="Pfam" id="PF22972"/>
    </source>
</evidence>
<feature type="region of interest" description="Disordered" evidence="3">
    <location>
        <begin position="907"/>
        <end position="926"/>
    </location>
</feature>
<sequence>MNGGLHVNGGSDNQAGPSSASSAGRDGGADTTLHMDSYPLDELPELIDQQSGIQPEIRTTVSPSELHSLSPHPIPLDSEGRPMHAPDTLDDGLAMGVDAHMGEGEDDWAPAEEWATAEMRRVKVYELKGACWNDRGTGMCSADYDEKTEKAVIIVKSEFTDAELLRCEIQAQDVYQRQQGEQGDLGQTLIVWTEPNGTDFALSFQDLDGCGEIWDFIQEVQRHLRGKQDPTSSSPPSTPKVSLERRVAQSFMQAGQIPTPDFNTIGDIDRAIKFLSKNPALKEKICETLVYQKFICSLIELFCEAERSESLHHLHALCRIMQTIIMLNEHPMYEHMLSDEIFPGVLGMLEYDPEFPDHKASYRHFLSYIAHYREAVPIRDGVVRKKIHQTYRLLFLKDVVLARMLDDPTFNILNSFIIFNQMDIVTHFQHEETILHRMFSAFPQLATKDAKSSLETHEDPSNIPPDFQPQPNGTGSSSPVIGPMPSPDYSTISPDQDTRRKDIIRMTHQLCATAKNVQVTTRFALYRLLVDRGVLYAIQWAFSVHNPNPDMLSVQHLCGDILLSVMEYDPHGVRQNILQHSDVGVRTLLEQMIATMGSTKDLALRSQISDALRVLLEVQGAGGDMSMGERSAVSAAAKAAMGRREDPATERFLQYFYEQCIISLYKPVLALPDFTALQGTALNAPKEHTAQFLFLCDLLSNFVVQHGHRCQFYICASNIALKLASLLSSREKHVRLAALRVFRACFRTPNQFVTRHLIKQDVVLPIIELTARESRRDNMLSSTCQEFFEYIRRENLRLVIDYMMDKHEARVRELAKHPMVGMRFAGIILRWEQNHEEPPPTESVANSTNGNSTRRWGSGRHMDTEEEDYFNSADDETTDVPLKWAPVQVPPVNQLKRKRARVTLGAGARARAGSDGSGSTLVFQPIKPPSAGLLGLSGYEDEGEEEEEDEDMGAVTDTNADGTLAFQNVLSPSPMSVDAVSSPKESSSGSPGSLERERKLTRSATFIADSPTAARLADMQSDSMSDSDQMNTFPTLLEGGPPPLAQLRAEKRRREEEEDELLALYSNRKRAESSKASANGPGPGQGQDVEEDTFPPVGKFAATSTPEGGTKKIKLSLGKGAAAVAAGSQAPSTSPPPTSSSTPVSTDSGGG</sequence>
<accession>A0A8H2XHY1</accession>
<dbReference type="PANTHER" id="PTHR23318:SF0">
    <property type="entry name" value="SERINE_THREONINE-PROTEIN PHOSPHATASE 4 REGULATORY SUBUNIT 3"/>
    <property type="match status" value="1"/>
</dbReference>
<dbReference type="GO" id="GO:0006974">
    <property type="term" value="P:DNA damage response"/>
    <property type="evidence" value="ECO:0007669"/>
    <property type="project" value="TreeGrafter"/>
</dbReference>
<feature type="region of interest" description="Disordered" evidence="3">
    <location>
        <begin position="932"/>
        <end position="957"/>
    </location>
</feature>
<feature type="region of interest" description="Disordered" evidence="3">
    <location>
        <begin position="1"/>
        <end position="36"/>
    </location>
</feature>
<feature type="compositionally biased region" description="Polar residues" evidence="3">
    <location>
        <begin position="469"/>
        <end position="479"/>
    </location>
</feature>
<dbReference type="GO" id="GO:0030289">
    <property type="term" value="C:protein phosphatase 4 complex"/>
    <property type="evidence" value="ECO:0007669"/>
    <property type="project" value="TreeGrafter"/>
</dbReference>
<feature type="compositionally biased region" description="Low complexity" evidence="3">
    <location>
        <begin position="1018"/>
        <end position="1030"/>
    </location>
</feature>
<dbReference type="SUPFAM" id="SSF50729">
    <property type="entry name" value="PH domain-like"/>
    <property type="match status" value="1"/>
</dbReference>
<dbReference type="PANTHER" id="PTHR23318">
    <property type="entry name" value="ATP SYNTHASE GAMMA-RELATED"/>
    <property type="match status" value="1"/>
</dbReference>
<dbReference type="GO" id="GO:0072542">
    <property type="term" value="F:protein phosphatase activator activity"/>
    <property type="evidence" value="ECO:0007669"/>
    <property type="project" value="TreeGrafter"/>
</dbReference>
<feature type="compositionally biased region" description="Low complexity" evidence="3">
    <location>
        <begin position="981"/>
        <end position="993"/>
    </location>
</feature>
<feature type="region of interest" description="Disordered" evidence="3">
    <location>
        <begin position="450"/>
        <end position="496"/>
    </location>
</feature>
<organism evidence="6 7">
    <name type="scientific">Rhizoctonia solani</name>
    <dbReference type="NCBI Taxonomy" id="456999"/>
    <lineage>
        <taxon>Eukaryota</taxon>
        <taxon>Fungi</taxon>
        <taxon>Dikarya</taxon>
        <taxon>Basidiomycota</taxon>
        <taxon>Agaricomycotina</taxon>
        <taxon>Agaricomycetes</taxon>
        <taxon>Cantharellales</taxon>
        <taxon>Ceratobasidiaceae</taxon>
        <taxon>Rhizoctonia</taxon>
    </lineage>
</organism>
<dbReference type="Pfam" id="PF22972">
    <property type="entry name" value="EVH1_PP4R3"/>
    <property type="match status" value="1"/>
</dbReference>
<evidence type="ECO:0000256" key="1">
    <source>
        <dbReference type="ARBA" id="ARBA00004123"/>
    </source>
</evidence>
<dbReference type="InterPro" id="IPR006887">
    <property type="entry name" value="P4R3-like_central_dom"/>
</dbReference>
<feature type="compositionally biased region" description="Low complexity" evidence="3">
    <location>
        <begin position="907"/>
        <end position="919"/>
    </location>
</feature>
<dbReference type="Pfam" id="PF04802">
    <property type="entry name" value="PP4R3"/>
    <property type="match status" value="1"/>
</dbReference>
<feature type="compositionally biased region" description="Low complexity" evidence="3">
    <location>
        <begin position="1139"/>
        <end position="1151"/>
    </location>
</feature>
<feature type="domain" description="PP4R3 EVH1-like" evidence="5">
    <location>
        <begin position="120"/>
        <end position="224"/>
    </location>
</feature>
<feature type="compositionally biased region" description="Low complexity" evidence="3">
    <location>
        <begin position="62"/>
        <end position="71"/>
    </location>
</feature>
<dbReference type="Proteomes" id="UP000663846">
    <property type="component" value="Unassembled WGS sequence"/>
</dbReference>
<evidence type="ECO:0000313" key="7">
    <source>
        <dbReference type="Proteomes" id="UP000663846"/>
    </source>
</evidence>
<feature type="compositionally biased region" description="Polar residues" evidence="3">
    <location>
        <begin position="843"/>
        <end position="855"/>
    </location>
</feature>
<feature type="compositionally biased region" description="Basic and acidic residues" evidence="3">
    <location>
        <begin position="450"/>
        <end position="460"/>
    </location>
</feature>
<dbReference type="AlphaFoldDB" id="A0A8H2XHY1"/>
<dbReference type="GO" id="GO:0005654">
    <property type="term" value="C:nucleoplasm"/>
    <property type="evidence" value="ECO:0007669"/>
    <property type="project" value="TreeGrafter"/>
</dbReference>
<dbReference type="SUPFAM" id="SSF48371">
    <property type="entry name" value="ARM repeat"/>
    <property type="match status" value="1"/>
</dbReference>
<feature type="region of interest" description="Disordered" evidence="3">
    <location>
        <begin position="60"/>
        <end position="86"/>
    </location>
</feature>
<protein>
    <recommendedName>
        <fullName evidence="8">Serine/threonine-protein phosphatase 4 regulatory subunit 3-like central domain-containing protein</fullName>
    </recommendedName>
</protein>
<reference evidence="6" key="1">
    <citation type="submission" date="2021-01" db="EMBL/GenBank/DDBJ databases">
        <authorList>
            <person name="Kaushik A."/>
        </authorList>
    </citation>
    <scope>NUCLEOTIDE SEQUENCE</scope>
    <source>
        <strain evidence="6">AG1-1C</strain>
    </source>
</reference>
<dbReference type="EMBL" id="CAJMWS010000324">
    <property type="protein sequence ID" value="CAE6425554.1"/>
    <property type="molecule type" value="Genomic_DNA"/>
</dbReference>
<evidence type="ECO:0000256" key="2">
    <source>
        <dbReference type="ARBA" id="ARBA00023242"/>
    </source>
</evidence>
<evidence type="ECO:0008006" key="8">
    <source>
        <dbReference type="Google" id="ProtNLM"/>
    </source>
</evidence>
<dbReference type="InterPro" id="IPR051137">
    <property type="entry name" value="PP4R3-like"/>
</dbReference>
<evidence type="ECO:0000256" key="3">
    <source>
        <dbReference type="SAM" id="MobiDB-lite"/>
    </source>
</evidence>
<proteinExistence type="predicted"/>
<evidence type="ECO:0000313" key="6">
    <source>
        <dbReference type="EMBL" id="CAE6425554.1"/>
    </source>
</evidence>
<comment type="caution">
    <text evidence="6">The sequence shown here is derived from an EMBL/GenBank/DDBJ whole genome shotgun (WGS) entry which is preliminary data.</text>
</comment>
<dbReference type="InterPro" id="IPR055236">
    <property type="entry name" value="EVH1_PP4R3"/>
</dbReference>
<feature type="region of interest" description="Disordered" evidence="3">
    <location>
        <begin position="836"/>
        <end position="859"/>
    </location>
</feature>
<evidence type="ECO:0000259" key="4">
    <source>
        <dbReference type="Pfam" id="PF04802"/>
    </source>
</evidence>
<gene>
    <name evidence="6" type="ORF">RDB_LOCUS96399</name>
</gene>
<feature type="domain" description="Serine/threonine-protein phosphatase 4 regulatory subunit 3-like central" evidence="4">
    <location>
        <begin position="268"/>
        <end position="832"/>
    </location>
</feature>
<feature type="compositionally biased region" description="Acidic residues" evidence="3">
    <location>
        <begin position="939"/>
        <end position="952"/>
    </location>
</feature>
<feature type="compositionally biased region" description="Low complexity" evidence="3">
    <location>
        <begin position="1118"/>
        <end position="1132"/>
    </location>
</feature>
<keyword evidence="2" id="KW-0539">Nucleus</keyword>
<dbReference type="InterPro" id="IPR011993">
    <property type="entry name" value="PH-like_dom_sf"/>
</dbReference>
<feature type="compositionally biased region" description="Low complexity" evidence="3">
    <location>
        <begin position="15"/>
        <end position="24"/>
    </location>
</feature>
<name>A0A8H2XHY1_9AGAM</name>
<dbReference type="InterPro" id="IPR016024">
    <property type="entry name" value="ARM-type_fold"/>
</dbReference>